<comment type="function">
    <text evidence="4 5">Required for flagellar hook formation. May act as a scaffolding protein.</text>
</comment>
<feature type="region of interest" description="Disordered" evidence="6">
    <location>
        <begin position="1"/>
        <end position="39"/>
    </location>
</feature>
<evidence type="ECO:0000256" key="4">
    <source>
        <dbReference type="ARBA" id="ARBA00024746"/>
    </source>
</evidence>
<keyword evidence="9" id="KW-1185">Reference proteome</keyword>
<dbReference type="Gene3D" id="2.60.40.4070">
    <property type="match status" value="1"/>
</dbReference>
<evidence type="ECO:0000256" key="2">
    <source>
        <dbReference type="ARBA" id="ARBA00016013"/>
    </source>
</evidence>
<evidence type="ECO:0000313" key="9">
    <source>
        <dbReference type="Proteomes" id="UP000781958"/>
    </source>
</evidence>
<dbReference type="RefSeq" id="WP_209765910.1">
    <property type="nucleotide sequence ID" value="NZ_JAGINP010000005.1"/>
</dbReference>
<comment type="similarity">
    <text evidence="1 5">Belongs to the FlgD family.</text>
</comment>
<evidence type="ECO:0000259" key="7">
    <source>
        <dbReference type="Pfam" id="PF13860"/>
    </source>
</evidence>
<evidence type="ECO:0000256" key="6">
    <source>
        <dbReference type="SAM" id="MobiDB-lite"/>
    </source>
</evidence>
<organism evidence="8 9">
    <name type="scientific">Azospirillum rugosum</name>
    <dbReference type="NCBI Taxonomy" id="416170"/>
    <lineage>
        <taxon>Bacteria</taxon>
        <taxon>Pseudomonadati</taxon>
        <taxon>Pseudomonadota</taxon>
        <taxon>Alphaproteobacteria</taxon>
        <taxon>Rhodospirillales</taxon>
        <taxon>Azospirillaceae</taxon>
        <taxon>Azospirillum</taxon>
    </lineage>
</organism>
<name>A0ABS4SHN9_9PROT</name>
<keyword evidence="3 5" id="KW-1005">Bacterial flagellum biogenesis</keyword>
<dbReference type="Proteomes" id="UP000781958">
    <property type="component" value="Unassembled WGS sequence"/>
</dbReference>
<accession>A0ABS4SHN9</accession>
<dbReference type="InterPro" id="IPR005648">
    <property type="entry name" value="FlgD"/>
</dbReference>
<dbReference type="EMBL" id="JAGINP010000005">
    <property type="protein sequence ID" value="MBP2292094.1"/>
    <property type="molecule type" value="Genomic_DNA"/>
</dbReference>
<feature type="domain" description="FlgD/Vpr Ig-like" evidence="7">
    <location>
        <begin position="131"/>
        <end position="199"/>
    </location>
</feature>
<evidence type="ECO:0000256" key="5">
    <source>
        <dbReference type="RuleBase" id="RU362076"/>
    </source>
</evidence>
<reference evidence="8 9" key="1">
    <citation type="submission" date="2021-03" db="EMBL/GenBank/DDBJ databases">
        <title>Genomic Encyclopedia of Type Strains, Phase III (KMG-III): the genomes of soil and plant-associated and newly described type strains.</title>
        <authorList>
            <person name="Whitman W."/>
        </authorList>
    </citation>
    <scope>NUCLEOTIDE SEQUENCE [LARGE SCALE GENOMIC DNA]</scope>
    <source>
        <strain evidence="8 9">IMMIB AFH-6</strain>
    </source>
</reference>
<dbReference type="Pfam" id="PF13860">
    <property type="entry name" value="FlgD_ig"/>
    <property type="match status" value="1"/>
</dbReference>
<comment type="caution">
    <text evidence="8">The sequence shown here is derived from an EMBL/GenBank/DDBJ whole genome shotgun (WGS) entry which is preliminary data.</text>
</comment>
<keyword evidence="8" id="KW-0282">Flagellum</keyword>
<evidence type="ECO:0000313" key="8">
    <source>
        <dbReference type="EMBL" id="MBP2292094.1"/>
    </source>
</evidence>
<sequence>MATTNTDYGSSWNTNSTTKTNNTTNKTTNSSGTPKSTDEQALDKAATGLGDNFQSFLKLLTTQMQNQDPLKPMDTNDMTRQLVDFANVEQNIGTNSRLDKLLKLQGASTASTNLAYLGRTISFKGDGFDYTQGMTQAPLAYELEKEAKSVRVDILDSQGRTVRSMTGETKAGEKHVVNWDFKDNGGNAVQPGTYRLNIAPVSDKKDDIIKATTYTFGVVNGVGANKDGETVVSVGSQDIPLSDVTKVY</sequence>
<evidence type="ECO:0000256" key="3">
    <source>
        <dbReference type="ARBA" id="ARBA00022795"/>
    </source>
</evidence>
<keyword evidence="8" id="KW-0969">Cilium</keyword>
<dbReference type="InterPro" id="IPR025965">
    <property type="entry name" value="FlgD/Vpr_Ig-like"/>
</dbReference>
<evidence type="ECO:0000256" key="1">
    <source>
        <dbReference type="ARBA" id="ARBA00010577"/>
    </source>
</evidence>
<feature type="compositionally biased region" description="Low complexity" evidence="6">
    <location>
        <begin position="10"/>
        <end position="35"/>
    </location>
</feature>
<gene>
    <name evidence="8" type="ORF">J2851_001855</name>
</gene>
<proteinExistence type="inferred from homology"/>
<dbReference type="Pfam" id="PF03963">
    <property type="entry name" value="FlgD"/>
    <property type="match status" value="1"/>
</dbReference>
<protein>
    <recommendedName>
        <fullName evidence="2 5">Basal-body rod modification protein FlgD</fullName>
    </recommendedName>
</protein>
<keyword evidence="8" id="KW-0966">Cell projection</keyword>
<dbReference type="Gene3D" id="2.30.30.910">
    <property type="match status" value="1"/>
</dbReference>